<evidence type="ECO:0000256" key="8">
    <source>
        <dbReference type="ARBA" id="ARBA00023170"/>
    </source>
</evidence>
<comment type="subcellular location">
    <subcellularLocation>
        <location evidence="1 10">Cell membrane</location>
        <topology evidence="1 10">Multi-pass membrane protein</topology>
    </subcellularLocation>
</comment>
<comment type="similarity">
    <text evidence="10">Belongs to the insect chemoreceptor superfamily. Heteromeric odorant receptor channel (TC 1.A.69) family.</text>
</comment>
<keyword evidence="2" id="KW-1003">Cell membrane</keyword>
<keyword evidence="9 10" id="KW-0807">Transducer</keyword>
<organism evidence="11">
    <name type="scientific">Campoletis chlorideae</name>
    <dbReference type="NCBI Taxonomy" id="219166"/>
    <lineage>
        <taxon>Eukaryota</taxon>
        <taxon>Metazoa</taxon>
        <taxon>Ecdysozoa</taxon>
        <taxon>Arthropoda</taxon>
        <taxon>Hexapoda</taxon>
        <taxon>Insecta</taxon>
        <taxon>Pterygota</taxon>
        <taxon>Neoptera</taxon>
        <taxon>Endopterygota</taxon>
        <taxon>Hymenoptera</taxon>
        <taxon>Apocrita</taxon>
        <taxon>Ichneumonoidea</taxon>
        <taxon>Ichneumonidae</taxon>
        <taxon>Campopleginae</taxon>
        <taxon>Dusona group</taxon>
        <taxon>Campoletis</taxon>
    </lineage>
</organism>
<protein>
    <recommendedName>
        <fullName evidence="10">Odorant receptor</fullName>
    </recommendedName>
</protein>
<dbReference type="GO" id="GO:0005549">
    <property type="term" value="F:odorant binding"/>
    <property type="evidence" value="ECO:0007669"/>
    <property type="project" value="InterPro"/>
</dbReference>
<keyword evidence="5 10" id="KW-0552">Olfaction</keyword>
<feature type="transmembrane region" description="Helical" evidence="10">
    <location>
        <begin position="76"/>
        <end position="98"/>
    </location>
</feature>
<keyword evidence="6 10" id="KW-1133">Transmembrane helix</keyword>
<dbReference type="EMBL" id="MG859324">
    <property type="protein sequence ID" value="AXM05152.1"/>
    <property type="molecule type" value="mRNA"/>
</dbReference>
<keyword evidence="7 10" id="KW-0472">Membrane</keyword>
<reference evidence="11" key="2">
    <citation type="submission" date="2018-01" db="EMBL/GenBank/DDBJ databases">
        <authorList>
            <person name="Gaut B.S."/>
            <person name="Morton B.R."/>
            <person name="Clegg M.T."/>
            <person name="Duvall M.R."/>
        </authorList>
    </citation>
    <scope>NUCLEOTIDE SEQUENCE</scope>
    <source>
        <strain evidence="11">CchlOR54</strain>
    </source>
</reference>
<name>A0A346D3Y2_9HYME</name>
<dbReference type="GO" id="GO:0005886">
    <property type="term" value="C:plasma membrane"/>
    <property type="evidence" value="ECO:0007669"/>
    <property type="project" value="UniProtKB-SubCell"/>
</dbReference>
<dbReference type="Pfam" id="PF02949">
    <property type="entry name" value="7tm_6"/>
    <property type="match status" value="1"/>
</dbReference>
<keyword evidence="4 10" id="KW-0812">Transmembrane</keyword>
<dbReference type="GO" id="GO:0004984">
    <property type="term" value="F:olfactory receptor activity"/>
    <property type="evidence" value="ECO:0007669"/>
    <property type="project" value="InterPro"/>
</dbReference>
<feature type="transmembrane region" description="Helical" evidence="10">
    <location>
        <begin position="304"/>
        <end position="324"/>
    </location>
</feature>
<keyword evidence="3 10" id="KW-0716">Sensory transduction</keyword>
<evidence type="ECO:0000313" key="11">
    <source>
        <dbReference type="EMBL" id="AXM05152.1"/>
    </source>
</evidence>
<evidence type="ECO:0000256" key="4">
    <source>
        <dbReference type="ARBA" id="ARBA00022692"/>
    </source>
</evidence>
<keyword evidence="8 10" id="KW-0675">Receptor</keyword>
<feature type="transmembrane region" description="Helical" evidence="10">
    <location>
        <begin position="43"/>
        <end position="70"/>
    </location>
</feature>
<evidence type="ECO:0000256" key="10">
    <source>
        <dbReference type="RuleBase" id="RU351113"/>
    </source>
</evidence>
<reference evidence="11" key="1">
    <citation type="journal article" date="2018" name="Insect Mol. Biol.">
        <title>An odorant receptor mediates the attractiveness of cis-jasmone to Campoletis chlorideae, the endoparasitoid of Helicoverpa armigera.</title>
        <authorList>
            <person name="Sun Y.L."/>
            <person name="Dong J.F."/>
            <person name="Ning C."/>
            <person name="Ding P.P."/>
            <person name="Huang L.Q."/>
            <person name="Sun J.G."/>
            <person name="Wang C.Z."/>
        </authorList>
    </citation>
    <scope>NUCLEOTIDE SEQUENCE</scope>
    <source>
        <strain evidence="11">CchlOR54</strain>
    </source>
</reference>
<evidence type="ECO:0000256" key="1">
    <source>
        <dbReference type="ARBA" id="ARBA00004651"/>
    </source>
</evidence>
<evidence type="ECO:0000256" key="2">
    <source>
        <dbReference type="ARBA" id="ARBA00022475"/>
    </source>
</evidence>
<proteinExistence type="evidence at transcript level"/>
<dbReference type="PANTHER" id="PTHR21137:SF35">
    <property type="entry name" value="ODORANT RECEPTOR 19A-RELATED"/>
    <property type="match status" value="1"/>
</dbReference>
<evidence type="ECO:0000256" key="5">
    <source>
        <dbReference type="ARBA" id="ARBA00022725"/>
    </source>
</evidence>
<accession>A0A346D3Y2</accession>
<dbReference type="InterPro" id="IPR004117">
    <property type="entry name" value="7tm6_olfct_rcpt"/>
</dbReference>
<sequence>MDDDNGVSSKLPHIEPNKNLKISLKLLSYIGNWPPDNNYKNLYYVYSFLFFTLVIIVYLLVQLGFMISVWGDIEGMIAGSFLLMTNTGNGYKMIVVLVRHKRIRRLVEIIKGKIFSGENERYEKVLTRYTWLGILHHLTYQSLGAISITCWALGSIFDILKGGARRLPVESWYPFDVNVSPYFEITYCQQILGQMILCFHNIALDTLVTNFINVACCQLQILKLNVQSIGHDHQIDHDSSIYKQRAHKQLNDCVEHSKAIISFTNEIQDIFGTSILFQCFVNCAIICLTAFHITRMENFAPAEILGTGLYLCGMIYQIFIYCWHGNELALHSERIALAAYSGKWWKFDNRYKNTLIILILRAQRPLVLTAGKILILSLETFTSVSFKLFFSISN</sequence>
<feature type="transmembrane region" description="Helical" evidence="10">
    <location>
        <begin position="270"/>
        <end position="292"/>
    </location>
</feature>
<dbReference type="GO" id="GO:0007165">
    <property type="term" value="P:signal transduction"/>
    <property type="evidence" value="ECO:0007669"/>
    <property type="project" value="UniProtKB-KW"/>
</dbReference>
<evidence type="ECO:0000256" key="7">
    <source>
        <dbReference type="ARBA" id="ARBA00023136"/>
    </source>
</evidence>
<evidence type="ECO:0000256" key="3">
    <source>
        <dbReference type="ARBA" id="ARBA00022606"/>
    </source>
</evidence>
<comment type="caution">
    <text evidence="10">Lacks conserved residue(s) required for the propagation of feature annotation.</text>
</comment>
<evidence type="ECO:0000256" key="6">
    <source>
        <dbReference type="ARBA" id="ARBA00022989"/>
    </source>
</evidence>
<evidence type="ECO:0000256" key="9">
    <source>
        <dbReference type="ARBA" id="ARBA00023224"/>
    </source>
</evidence>
<dbReference type="AlphaFoldDB" id="A0A346D3Y2"/>
<dbReference type="PANTHER" id="PTHR21137">
    <property type="entry name" value="ODORANT RECEPTOR"/>
    <property type="match status" value="1"/>
</dbReference>